<dbReference type="InterPro" id="IPR037185">
    <property type="entry name" value="EmrE-like"/>
</dbReference>
<evidence type="ECO:0000256" key="5">
    <source>
        <dbReference type="ARBA" id="ARBA00022989"/>
    </source>
</evidence>
<feature type="transmembrane region" description="Helical" evidence="8">
    <location>
        <begin position="298"/>
        <end position="318"/>
    </location>
</feature>
<name>A0A0A1TJY5_9HYPO</name>
<evidence type="ECO:0008006" key="11">
    <source>
        <dbReference type="Google" id="ProtNLM"/>
    </source>
</evidence>
<evidence type="ECO:0000256" key="2">
    <source>
        <dbReference type="ARBA" id="ARBA00007863"/>
    </source>
</evidence>
<proteinExistence type="inferred from homology"/>
<keyword evidence="6 8" id="KW-0472">Membrane</keyword>
<dbReference type="InterPro" id="IPR009262">
    <property type="entry name" value="SLC35_F1/F2/F6"/>
</dbReference>
<dbReference type="Proteomes" id="UP000039046">
    <property type="component" value="Unassembled WGS sequence"/>
</dbReference>
<feature type="transmembrane region" description="Helical" evidence="8">
    <location>
        <begin position="231"/>
        <end position="252"/>
    </location>
</feature>
<feature type="transmembrane region" description="Helical" evidence="8">
    <location>
        <begin position="394"/>
        <end position="413"/>
    </location>
</feature>
<organism evidence="9 10">
    <name type="scientific">[Torrubiella] hemipterigena</name>
    <dbReference type="NCBI Taxonomy" id="1531966"/>
    <lineage>
        <taxon>Eukaryota</taxon>
        <taxon>Fungi</taxon>
        <taxon>Dikarya</taxon>
        <taxon>Ascomycota</taxon>
        <taxon>Pezizomycotina</taxon>
        <taxon>Sordariomycetes</taxon>
        <taxon>Hypocreomycetidae</taxon>
        <taxon>Hypocreales</taxon>
        <taxon>Clavicipitaceae</taxon>
        <taxon>Clavicipitaceae incertae sedis</taxon>
        <taxon>'Torrubiella' clade</taxon>
    </lineage>
</organism>
<evidence type="ECO:0000256" key="4">
    <source>
        <dbReference type="ARBA" id="ARBA00022692"/>
    </source>
</evidence>
<keyword evidence="4 8" id="KW-0812">Transmembrane</keyword>
<dbReference type="PANTHER" id="PTHR14233">
    <property type="entry name" value="DUF914-RELATED"/>
    <property type="match status" value="1"/>
</dbReference>
<feature type="transmembrane region" description="Helical" evidence="8">
    <location>
        <begin position="106"/>
        <end position="131"/>
    </location>
</feature>
<evidence type="ECO:0000256" key="3">
    <source>
        <dbReference type="ARBA" id="ARBA00022448"/>
    </source>
</evidence>
<feature type="region of interest" description="Disordered" evidence="7">
    <location>
        <begin position="24"/>
        <end position="60"/>
    </location>
</feature>
<feature type="transmembrane region" description="Helical" evidence="8">
    <location>
        <begin position="333"/>
        <end position="355"/>
    </location>
</feature>
<comment type="similarity">
    <text evidence="2">Belongs to the SLC35F solute transporter family.</text>
</comment>
<dbReference type="OrthoDB" id="5376710at2759"/>
<keyword evidence="10" id="KW-1185">Reference proteome</keyword>
<keyword evidence="5 8" id="KW-1133">Transmembrane helix</keyword>
<dbReference type="AlphaFoldDB" id="A0A0A1TJY5"/>
<dbReference type="EMBL" id="CDHN01000003">
    <property type="protein sequence ID" value="CEJ90898.1"/>
    <property type="molecule type" value="Genomic_DNA"/>
</dbReference>
<dbReference type="HOGENOM" id="CLU_039639_4_0_1"/>
<evidence type="ECO:0000313" key="9">
    <source>
        <dbReference type="EMBL" id="CEJ90898.1"/>
    </source>
</evidence>
<gene>
    <name evidence="9" type="ORF">VHEMI06651</name>
</gene>
<dbReference type="GO" id="GO:0016020">
    <property type="term" value="C:membrane"/>
    <property type="evidence" value="ECO:0007669"/>
    <property type="project" value="UniProtKB-SubCell"/>
</dbReference>
<dbReference type="STRING" id="1531966.A0A0A1TJY5"/>
<feature type="transmembrane region" description="Helical" evidence="8">
    <location>
        <begin position="362"/>
        <end position="382"/>
    </location>
</feature>
<evidence type="ECO:0000256" key="1">
    <source>
        <dbReference type="ARBA" id="ARBA00004141"/>
    </source>
</evidence>
<protein>
    <recommendedName>
        <fullName evidence="11">DUF914 domain membrane protein</fullName>
    </recommendedName>
</protein>
<evidence type="ECO:0000256" key="6">
    <source>
        <dbReference type="ARBA" id="ARBA00023136"/>
    </source>
</evidence>
<keyword evidence="3" id="KW-0813">Transport</keyword>
<feature type="compositionally biased region" description="Low complexity" evidence="7">
    <location>
        <begin position="51"/>
        <end position="60"/>
    </location>
</feature>
<accession>A0A0A1TJY5</accession>
<dbReference type="Pfam" id="PF06027">
    <property type="entry name" value="SLC35F"/>
    <property type="match status" value="1"/>
</dbReference>
<evidence type="ECO:0000313" key="10">
    <source>
        <dbReference type="Proteomes" id="UP000039046"/>
    </source>
</evidence>
<feature type="region of interest" description="Disordered" evidence="7">
    <location>
        <begin position="445"/>
        <end position="468"/>
    </location>
</feature>
<feature type="transmembrane region" description="Helical" evidence="8">
    <location>
        <begin position="175"/>
        <end position="192"/>
    </location>
</feature>
<sequence>MTLAASVAHITNFLRPSGYARVPSEEVDDLEQETMTHDASATPVVDDQHQQPHAAAGAADAKTPVYVNSLDRNDSSEATEDEVSRGIHILEAKSTHWYDCLKDVNFWILVVLGQVLSLCITATTTFTTYLADAGNNVPAFQTVFNYILIFIIYFTVFITREGFAGFWRALRKDWWRYLIMSFLDVEGNYFTVRAFADTDLLSTQLINFWSIVCVVIISFVFLKVRYRWVQIFGILVCCGGMGLLIASDYITSHETPADPNDPGPRNKLRGDLFALLGATLYGTSNVLEEFLVSRASMYHVLTFIGGFGMIINGVQAAIFDRESFQEATWNSQVGGWLTGYTICLTLFYSLAPLMLRMGSAAFFDISLLTANFWIAVIGVYVFHKSMDTTRYPAAFVMIIIGILLYSLFGSFLGDSKKPWLGENQEQGFAGLGTAKLRAINEARNARGDVESGDGPRNGSTPAPASSLLGQMRQRLFPSASK</sequence>
<dbReference type="InterPro" id="IPR052221">
    <property type="entry name" value="SLC35F_Transporter"/>
</dbReference>
<feature type="transmembrane region" description="Helical" evidence="8">
    <location>
        <begin position="143"/>
        <end position="163"/>
    </location>
</feature>
<evidence type="ECO:0000256" key="7">
    <source>
        <dbReference type="SAM" id="MobiDB-lite"/>
    </source>
</evidence>
<dbReference type="GO" id="GO:0022857">
    <property type="term" value="F:transmembrane transporter activity"/>
    <property type="evidence" value="ECO:0007669"/>
    <property type="project" value="InterPro"/>
</dbReference>
<dbReference type="SUPFAM" id="SSF103481">
    <property type="entry name" value="Multidrug resistance efflux transporter EmrE"/>
    <property type="match status" value="1"/>
</dbReference>
<dbReference type="PANTHER" id="PTHR14233:SF4">
    <property type="entry name" value="SOLUTE CARRIER FAMILY 35 MEMBER F2"/>
    <property type="match status" value="1"/>
</dbReference>
<comment type="subcellular location">
    <subcellularLocation>
        <location evidence="1">Membrane</location>
        <topology evidence="1">Multi-pass membrane protein</topology>
    </subcellularLocation>
</comment>
<evidence type="ECO:0000256" key="8">
    <source>
        <dbReference type="SAM" id="Phobius"/>
    </source>
</evidence>
<feature type="transmembrane region" description="Helical" evidence="8">
    <location>
        <begin position="204"/>
        <end position="224"/>
    </location>
</feature>
<reference evidence="9 10" key="1">
    <citation type="journal article" date="2015" name="Genome Announc.">
        <title>Draft Genome Sequence and Gene Annotation of the Entomopathogenic Fungus Verticillium hemipterigenum.</title>
        <authorList>
            <person name="Horn F."/>
            <person name="Habel A."/>
            <person name="Scharf D.H."/>
            <person name="Dworschak J."/>
            <person name="Brakhage A.A."/>
            <person name="Guthke R."/>
            <person name="Hertweck C."/>
            <person name="Linde J."/>
        </authorList>
    </citation>
    <scope>NUCLEOTIDE SEQUENCE [LARGE SCALE GENOMIC DNA]</scope>
</reference>